<dbReference type="InterPro" id="IPR003439">
    <property type="entry name" value="ABC_transporter-like_ATP-bd"/>
</dbReference>
<evidence type="ECO:0000313" key="10">
    <source>
        <dbReference type="Proteomes" id="UP000220914"/>
    </source>
</evidence>
<organism evidence="9 10">
    <name type="scientific">Mycolicibacterium agri</name>
    <name type="common">Mycobacterium agri</name>
    <dbReference type="NCBI Taxonomy" id="36811"/>
    <lineage>
        <taxon>Bacteria</taxon>
        <taxon>Bacillati</taxon>
        <taxon>Actinomycetota</taxon>
        <taxon>Actinomycetes</taxon>
        <taxon>Mycobacteriales</taxon>
        <taxon>Mycobacteriaceae</taxon>
        <taxon>Mycolicibacterium</taxon>
    </lineage>
</organism>
<dbReference type="InterPro" id="IPR050166">
    <property type="entry name" value="ABC_transporter_ATP-bind"/>
</dbReference>
<dbReference type="AlphaFoldDB" id="A0A2A7N1W5"/>
<evidence type="ECO:0000256" key="1">
    <source>
        <dbReference type="ARBA" id="ARBA00022448"/>
    </source>
</evidence>
<dbReference type="SMART" id="SM00382">
    <property type="entry name" value="AAA"/>
    <property type="match status" value="1"/>
</dbReference>
<dbReference type="OrthoDB" id="8773773at2"/>
<feature type="domain" description="ABC transporter" evidence="8">
    <location>
        <begin position="1"/>
        <end position="222"/>
    </location>
</feature>
<dbReference type="SUPFAM" id="SSF52540">
    <property type="entry name" value="P-loop containing nucleoside triphosphate hydrolases"/>
    <property type="match status" value="1"/>
</dbReference>
<dbReference type="Proteomes" id="UP000220914">
    <property type="component" value="Unassembled WGS sequence"/>
</dbReference>
<protein>
    <submittedName>
        <fullName evidence="9">Taurine ABC transporter ATP-binding protein</fullName>
    </submittedName>
</protein>
<name>A0A2A7N1W5_MYCAG</name>
<gene>
    <name evidence="9" type="ORF">CQY20_15965</name>
</gene>
<dbReference type="EMBL" id="PDCP01000026">
    <property type="protein sequence ID" value="PEG37521.1"/>
    <property type="molecule type" value="Genomic_DNA"/>
</dbReference>
<keyword evidence="1" id="KW-0813">Transport</keyword>
<evidence type="ECO:0000256" key="5">
    <source>
        <dbReference type="ARBA" id="ARBA00022840"/>
    </source>
</evidence>
<sequence>MSKGSQVHALADIDLVIEPGEFVCVAGPSGCGKTTLLQLLAGFITPTEGEITIDGKQITAPGAERGVVFQQSNLYPWLSVLGNVELGPRLRGVNKATRRADAHRYLEMVGLADFVERRPYELSGGMQQRCQIARVLANDPKIVLMDEPFGALDALTRERLQLELLNIWRDTHKTIFFITHSVEEAIFLGSRVIVMSARPGRIVFDEPVSFSQQVGERLGAELRSLPEFTALRDRVSSKIYESAAH</sequence>
<keyword evidence="2" id="KW-1003">Cell membrane</keyword>
<reference evidence="9 10" key="1">
    <citation type="submission" date="2017-10" db="EMBL/GenBank/DDBJ databases">
        <title>The new phylogeny of genus Mycobacterium.</title>
        <authorList>
            <person name="Tortoli E."/>
            <person name="Trovato A."/>
            <person name="Cirillo D.M."/>
        </authorList>
    </citation>
    <scope>NUCLEOTIDE SEQUENCE [LARGE SCALE GENOMIC DNA]</scope>
    <source>
        <strain evidence="9 10">CCUG37673</strain>
    </source>
</reference>
<dbReference type="Gene3D" id="3.40.50.300">
    <property type="entry name" value="P-loop containing nucleotide triphosphate hydrolases"/>
    <property type="match status" value="1"/>
</dbReference>
<keyword evidence="3" id="KW-0997">Cell inner membrane</keyword>
<keyword evidence="10" id="KW-1185">Reference proteome</keyword>
<evidence type="ECO:0000256" key="3">
    <source>
        <dbReference type="ARBA" id="ARBA00022519"/>
    </source>
</evidence>
<evidence type="ECO:0000256" key="4">
    <source>
        <dbReference type="ARBA" id="ARBA00022741"/>
    </source>
</evidence>
<keyword evidence="6" id="KW-1278">Translocase</keyword>
<dbReference type="PROSITE" id="PS50893">
    <property type="entry name" value="ABC_TRANSPORTER_2"/>
    <property type="match status" value="1"/>
</dbReference>
<proteinExistence type="predicted"/>
<dbReference type="PANTHER" id="PTHR42788:SF18">
    <property type="entry name" value="TAURINE IMPORT ATP-BINDING PROTEIN TAUB"/>
    <property type="match status" value="1"/>
</dbReference>
<dbReference type="CDD" id="cd03293">
    <property type="entry name" value="ABC_NrtD_SsuB_transporters"/>
    <property type="match status" value="1"/>
</dbReference>
<dbReference type="InterPro" id="IPR003593">
    <property type="entry name" value="AAA+_ATPase"/>
</dbReference>
<comment type="caution">
    <text evidence="9">The sequence shown here is derived from an EMBL/GenBank/DDBJ whole genome shotgun (WGS) entry which is preliminary data.</text>
</comment>
<keyword evidence="4" id="KW-0547">Nucleotide-binding</keyword>
<evidence type="ECO:0000313" key="9">
    <source>
        <dbReference type="EMBL" id="PEG37521.1"/>
    </source>
</evidence>
<dbReference type="Pfam" id="PF00005">
    <property type="entry name" value="ABC_tran"/>
    <property type="match status" value="1"/>
</dbReference>
<evidence type="ECO:0000256" key="2">
    <source>
        <dbReference type="ARBA" id="ARBA00022475"/>
    </source>
</evidence>
<accession>A0A2A7N1W5</accession>
<keyword evidence="7" id="KW-0472">Membrane</keyword>
<dbReference type="PANTHER" id="PTHR42788">
    <property type="entry name" value="TAURINE IMPORT ATP-BINDING PROTEIN-RELATED"/>
    <property type="match status" value="1"/>
</dbReference>
<evidence type="ECO:0000256" key="6">
    <source>
        <dbReference type="ARBA" id="ARBA00022967"/>
    </source>
</evidence>
<evidence type="ECO:0000256" key="7">
    <source>
        <dbReference type="ARBA" id="ARBA00023136"/>
    </source>
</evidence>
<keyword evidence="5 9" id="KW-0067">ATP-binding</keyword>
<dbReference type="GO" id="GO:0005524">
    <property type="term" value="F:ATP binding"/>
    <property type="evidence" value="ECO:0007669"/>
    <property type="project" value="UniProtKB-KW"/>
</dbReference>
<evidence type="ECO:0000259" key="8">
    <source>
        <dbReference type="PROSITE" id="PS50893"/>
    </source>
</evidence>
<dbReference type="InterPro" id="IPR027417">
    <property type="entry name" value="P-loop_NTPase"/>
</dbReference>
<dbReference type="GO" id="GO:0016887">
    <property type="term" value="F:ATP hydrolysis activity"/>
    <property type="evidence" value="ECO:0007669"/>
    <property type="project" value="InterPro"/>
</dbReference>